<name>A0ABS8RNI7_DATST</name>
<comment type="similarity">
    <text evidence="2">Belongs to the glutamine synthetase family.</text>
</comment>
<evidence type="ECO:0000313" key="4">
    <source>
        <dbReference type="EMBL" id="MCD7448362.1"/>
    </source>
</evidence>
<evidence type="ECO:0000256" key="2">
    <source>
        <dbReference type="RuleBase" id="RU000384"/>
    </source>
</evidence>
<dbReference type="SUPFAM" id="SSF55931">
    <property type="entry name" value="Glutamine synthetase/guanido kinase"/>
    <property type="match status" value="1"/>
</dbReference>
<dbReference type="PANTHER" id="PTHR43785:SF7">
    <property type="entry name" value="GLUTAMINE SYNTHETASE-LIKE"/>
    <property type="match status" value="1"/>
</dbReference>
<proteinExistence type="inferred from homology"/>
<evidence type="ECO:0000313" key="5">
    <source>
        <dbReference type="Proteomes" id="UP000823775"/>
    </source>
</evidence>
<comment type="caution">
    <text evidence="4">The sequence shown here is derived from an EMBL/GenBank/DDBJ whole genome shotgun (WGS) entry which is preliminary data.</text>
</comment>
<dbReference type="Pfam" id="PF00120">
    <property type="entry name" value="Gln-synt_C"/>
    <property type="match status" value="1"/>
</dbReference>
<dbReference type="EMBL" id="JACEIK010000059">
    <property type="protein sequence ID" value="MCD7448362.1"/>
    <property type="molecule type" value="Genomic_DNA"/>
</dbReference>
<protein>
    <recommendedName>
        <fullName evidence="3">GS catalytic domain-containing protein</fullName>
    </recommendedName>
</protein>
<sequence length="123" mass="14035">MRTCSPPGVTDGVVTNFELRTFDGRANPPLGFASLIVAGIDGLRNNLRIPKPIEPEENGLFDYNDDNEDTRLPSSLSCSIIHIFSDEWFLEMLSKNFEHVSEDEIRYYCECGKDPYGEVMYKY</sequence>
<evidence type="ECO:0000256" key="1">
    <source>
        <dbReference type="ARBA" id="ARBA00022598"/>
    </source>
</evidence>
<feature type="domain" description="GS catalytic" evidence="3">
    <location>
        <begin position="12"/>
        <end position="97"/>
    </location>
</feature>
<dbReference type="Proteomes" id="UP000823775">
    <property type="component" value="Unassembled WGS sequence"/>
</dbReference>
<gene>
    <name evidence="4" type="ORF">HAX54_041097</name>
</gene>
<dbReference type="InterPro" id="IPR014746">
    <property type="entry name" value="Gln_synth/guanido_kin_cat_dom"/>
</dbReference>
<keyword evidence="5" id="KW-1185">Reference proteome</keyword>
<evidence type="ECO:0000259" key="3">
    <source>
        <dbReference type="Pfam" id="PF00120"/>
    </source>
</evidence>
<accession>A0ABS8RNI7</accession>
<dbReference type="InterPro" id="IPR008146">
    <property type="entry name" value="Gln_synth_cat_dom"/>
</dbReference>
<keyword evidence="1" id="KW-0436">Ligase</keyword>
<dbReference type="PANTHER" id="PTHR43785">
    <property type="entry name" value="GAMMA-GLUTAMYLPUTRESCINE SYNTHETASE"/>
    <property type="match status" value="1"/>
</dbReference>
<dbReference type="Gene3D" id="3.30.590.10">
    <property type="entry name" value="Glutamine synthetase/guanido kinase, catalytic domain"/>
    <property type="match status" value="1"/>
</dbReference>
<organism evidence="4 5">
    <name type="scientific">Datura stramonium</name>
    <name type="common">Jimsonweed</name>
    <name type="synonym">Common thornapple</name>
    <dbReference type="NCBI Taxonomy" id="4076"/>
    <lineage>
        <taxon>Eukaryota</taxon>
        <taxon>Viridiplantae</taxon>
        <taxon>Streptophyta</taxon>
        <taxon>Embryophyta</taxon>
        <taxon>Tracheophyta</taxon>
        <taxon>Spermatophyta</taxon>
        <taxon>Magnoliopsida</taxon>
        <taxon>eudicotyledons</taxon>
        <taxon>Gunneridae</taxon>
        <taxon>Pentapetalae</taxon>
        <taxon>asterids</taxon>
        <taxon>lamiids</taxon>
        <taxon>Solanales</taxon>
        <taxon>Solanaceae</taxon>
        <taxon>Solanoideae</taxon>
        <taxon>Datureae</taxon>
        <taxon>Datura</taxon>
    </lineage>
</organism>
<reference evidence="4 5" key="1">
    <citation type="journal article" date="2021" name="BMC Genomics">
        <title>Datura genome reveals duplications of psychoactive alkaloid biosynthetic genes and high mutation rate following tissue culture.</title>
        <authorList>
            <person name="Rajewski A."/>
            <person name="Carter-House D."/>
            <person name="Stajich J."/>
            <person name="Litt A."/>
        </authorList>
    </citation>
    <scope>NUCLEOTIDE SEQUENCE [LARGE SCALE GENOMIC DNA]</scope>
    <source>
        <strain evidence="4">AR-01</strain>
    </source>
</reference>